<name>A0ABV4QYR1_9ACTN</name>
<gene>
    <name evidence="3" type="ORF">SM436_18850</name>
</gene>
<dbReference type="Proteomes" id="UP001569904">
    <property type="component" value="Unassembled WGS sequence"/>
</dbReference>
<sequence length="307" mass="31524">MQGQGRAPDGPDQQGAPAPPPAPPPAKKPSPLVWVVVGLAVVFFVGATGFMLIKGGGGLDGPVKAGQCVDTGFGTDGGSRVPASIRVSCDDSSAKAKVLKITDEREASGFTITSRSEPDCPSGTDGVANVRGKKTDEKYYEACVRNLKSPHPGDPGAGGAFLSVGDCVSSGSIGFGKEQACSKPNWYGKIIARVDTEKSCPAQTLEVMKLRSFSGKVARPVLCLGPGGGVLAAGDCIEDPSFNVGDLDKADCGSSQAIAKVVGRAETPQKCPAGATNYMTSEGAYLPVLCLKKLRPTLNEKLRSLPG</sequence>
<feature type="compositionally biased region" description="Pro residues" evidence="1">
    <location>
        <begin position="17"/>
        <end position="27"/>
    </location>
</feature>
<accession>A0ABV4QYR1</accession>
<evidence type="ECO:0008006" key="5">
    <source>
        <dbReference type="Google" id="ProtNLM"/>
    </source>
</evidence>
<proteinExistence type="predicted"/>
<dbReference type="EMBL" id="JAXCEH010000012">
    <property type="protein sequence ID" value="MFA1555752.1"/>
    <property type="molecule type" value="Genomic_DNA"/>
</dbReference>
<dbReference type="RefSeq" id="WP_371942480.1">
    <property type="nucleotide sequence ID" value="NZ_JAXCEH010000012.1"/>
</dbReference>
<organism evidence="3 4">
    <name type="scientific">Actinomadura chokoriensis</name>
    <dbReference type="NCBI Taxonomy" id="454156"/>
    <lineage>
        <taxon>Bacteria</taxon>
        <taxon>Bacillati</taxon>
        <taxon>Actinomycetota</taxon>
        <taxon>Actinomycetes</taxon>
        <taxon>Streptosporangiales</taxon>
        <taxon>Thermomonosporaceae</taxon>
        <taxon>Actinomadura</taxon>
    </lineage>
</organism>
<evidence type="ECO:0000313" key="3">
    <source>
        <dbReference type="EMBL" id="MFA1555752.1"/>
    </source>
</evidence>
<feature type="region of interest" description="Disordered" evidence="1">
    <location>
        <begin position="1"/>
        <end position="27"/>
    </location>
</feature>
<evidence type="ECO:0000256" key="1">
    <source>
        <dbReference type="SAM" id="MobiDB-lite"/>
    </source>
</evidence>
<keyword evidence="4" id="KW-1185">Reference proteome</keyword>
<reference evidence="3 4" key="1">
    <citation type="submission" date="2023-11" db="EMBL/GenBank/DDBJ databases">
        <title>Actinomadura monticuli sp. nov., isolated from volcanic ash.</title>
        <authorList>
            <person name="Lee S.D."/>
            <person name="Yang H."/>
            <person name="Kim I.S."/>
        </authorList>
    </citation>
    <scope>NUCLEOTIDE SEQUENCE [LARGE SCALE GENOMIC DNA]</scope>
    <source>
        <strain evidence="3 4">DSM 45346</strain>
    </source>
</reference>
<evidence type="ECO:0000256" key="2">
    <source>
        <dbReference type="SAM" id="Phobius"/>
    </source>
</evidence>
<feature type="compositionally biased region" description="Low complexity" evidence="1">
    <location>
        <begin position="7"/>
        <end position="16"/>
    </location>
</feature>
<feature type="transmembrane region" description="Helical" evidence="2">
    <location>
        <begin position="32"/>
        <end position="53"/>
    </location>
</feature>
<keyword evidence="2" id="KW-0472">Membrane</keyword>
<keyword evidence="2" id="KW-0812">Transmembrane</keyword>
<comment type="caution">
    <text evidence="3">The sequence shown here is derived from an EMBL/GenBank/DDBJ whole genome shotgun (WGS) entry which is preliminary data.</text>
</comment>
<keyword evidence="2" id="KW-1133">Transmembrane helix</keyword>
<protein>
    <recommendedName>
        <fullName evidence="5">Septum formation-related domain-containing protein</fullName>
    </recommendedName>
</protein>
<evidence type="ECO:0000313" key="4">
    <source>
        <dbReference type="Proteomes" id="UP001569904"/>
    </source>
</evidence>